<evidence type="ECO:0000256" key="2">
    <source>
        <dbReference type="ARBA" id="ARBA00022448"/>
    </source>
</evidence>
<feature type="transmembrane region" description="Helical" evidence="8">
    <location>
        <begin position="153"/>
        <end position="174"/>
    </location>
</feature>
<name>A0A6F8ZF91_9FIRM</name>
<evidence type="ECO:0000256" key="1">
    <source>
        <dbReference type="ARBA" id="ARBA00004141"/>
    </source>
</evidence>
<dbReference type="PANTHER" id="PTHR43495:SF5">
    <property type="entry name" value="GAMMA-AMINOBUTYRIC ACID PERMEASE"/>
    <property type="match status" value="1"/>
</dbReference>
<comment type="subcellular location">
    <subcellularLocation>
        <location evidence="1">Membrane</location>
        <topology evidence="1">Multi-pass membrane protein</topology>
    </subcellularLocation>
</comment>
<evidence type="ECO:0000256" key="3">
    <source>
        <dbReference type="ARBA" id="ARBA00022692"/>
    </source>
</evidence>
<dbReference type="PIRSF" id="PIRSF006060">
    <property type="entry name" value="AA_transporter"/>
    <property type="match status" value="1"/>
</dbReference>
<sequence length="520" mass="54869">MNVPASGAVTGDLDAFFALPAPFPALARKNPAPAVPVPPGGIGRPLPDTLGGGKGGHSMAVRKAPEHARQARPRSRGPRRTLGTIGLTGLGIGGIIGAGFFLGSGIVIHRTGPGIVLTYLLAGIILAQVMGAITSLAVNVPVESSYQEYIHRYLGPFAGFLLGWVVYLSGILATGSEAVAMAVYSQTWLPGVPLGVYAVSYVLVIVGLNLFGVADLGKAETGMSLLKVGVLLAFILTAALLLGHLLPVPPAAGPAGLPRPGTFLPRGPGAVLQAMLIVIFSYAGVTTVAMAASRTRRPGRTVPQAALYTTVGVVLLYALSVAGLVLLLPYTRFSPQQSPFVTALRAYHLIWFARVFNAAVLVASFSVMAGTFYATEWMLISMALHGGAPAYFRHAEPGRPYRALITTALLVLATVSLAFVLPRSVYTELTAASSYFSFINWMLILLAFTVWHRRARRPREPVSALAFGAPYGAWVMAAAIAALGIYSLTIRSFRPAFLVFAALTLGVTLSWMWLQRRPAA</sequence>
<proteinExistence type="predicted"/>
<dbReference type="EMBL" id="LR778114">
    <property type="protein sequence ID" value="CAB1128447.1"/>
    <property type="molecule type" value="Genomic_DNA"/>
</dbReference>
<feature type="transmembrane region" description="Helical" evidence="8">
    <location>
        <begin position="495"/>
        <end position="514"/>
    </location>
</feature>
<feature type="transmembrane region" description="Helical" evidence="8">
    <location>
        <begin position="350"/>
        <end position="374"/>
    </location>
</feature>
<gene>
    <name evidence="10" type="ORF">R50_0941</name>
</gene>
<feature type="transmembrane region" description="Helical" evidence="8">
    <location>
        <begin position="114"/>
        <end position="141"/>
    </location>
</feature>
<feature type="transmembrane region" description="Helical" evidence="8">
    <location>
        <begin position="270"/>
        <end position="293"/>
    </location>
</feature>
<dbReference type="KEGG" id="hfv:R50_0941"/>
<keyword evidence="3 8" id="KW-0812">Transmembrane</keyword>
<organism evidence="10 11">
    <name type="scientific">Candidatus Hydrogenisulfobacillus filiaventi</name>
    <dbReference type="NCBI Taxonomy" id="2707344"/>
    <lineage>
        <taxon>Bacteria</taxon>
        <taxon>Bacillati</taxon>
        <taxon>Bacillota</taxon>
        <taxon>Clostridia</taxon>
        <taxon>Eubacteriales</taxon>
        <taxon>Clostridiales Family XVII. Incertae Sedis</taxon>
        <taxon>Candidatus Hydrogenisulfobacillus</taxon>
    </lineage>
</organism>
<protein>
    <submittedName>
        <fullName evidence="10">AA_permease domain-containing protein</fullName>
    </submittedName>
</protein>
<evidence type="ECO:0000256" key="8">
    <source>
        <dbReference type="SAM" id="Phobius"/>
    </source>
</evidence>
<keyword evidence="4" id="KW-0029">Amino-acid transport</keyword>
<keyword evidence="5 8" id="KW-1133">Transmembrane helix</keyword>
<reference evidence="10 11" key="1">
    <citation type="submission" date="2020-02" db="EMBL/GenBank/DDBJ databases">
        <authorList>
            <person name="Hogendoorn C."/>
        </authorList>
    </citation>
    <scope>NUCLEOTIDE SEQUENCE [LARGE SCALE GENOMIC DNA]</scope>
    <source>
        <strain evidence="10">R501</strain>
    </source>
</reference>
<keyword evidence="6 8" id="KW-0472">Membrane</keyword>
<evidence type="ECO:0000256" key="6">
    <source>
        <dbReference type="ARBA" id="ARBA00023136"/>
    </source>
</evidence>
<dbReference type="AlphaFoldDB" id="A0A6F8ZF91"/>
<evidence type="ECO:0000259" key="9">
    <source>
        <dbReference type="Pfam" id="PF00324"/>
    </source>
</evidence>
<feature type="region of interest" description="Disordered" evidence="7">
    <location>
        <begin position="53"/>
        <end position="80"/>
    </location>
</feature>
<dbReference type="GO" id="GO:0055085">
    <property type="term" value="P:transmembrane transport"/>
    <property type="evidence" value="ECO:0007669"/>
    <property type="project" value="InterPro"/>
</dbReference>
<feature type="transmembrane region" description="Helical" evidence="8">
    <location>
        <begin position="194"/>
        <end position="213"/>
    </location>
</feature>
<evidence type="ECO:0000256" key="7">
    <source>
        <dbReference type="SAM" id="MobiDB-lite"/>
    </source>
</evidence>
<evidence type="ECO:0000256" key="5">
    <source>
        <dbReference type="ARBA" id="ARBA00022989"/>
    </source>
</evidence>
<evidence type="ECO:0000313" key="10">
    <source>
        <dbReference type="EMBL" id="CAB1128447.1"/>
    </source>
</evidence>
<feature type="transmembrane region" description="Helical" evidence="8">
    <location>
        <begin position="433"/>
        <end position="452"/>
    </location>
</feature>
<evidence type="ECO:0000313" key="11">
    <source>
        <dbReference type="Proteomes" id="UP000503399"/>
    </source>
</evidence>
<feature type="transmembrane region" description="Helical" evidence="8">
    <location>
        <begin position="401"/>
        <end position="421"/>
    </location>
</feature>
<dbReference type="GO" id="GO:0006865">
    <property type="term" value="P:amino acid transport"/>
    <property type="evidence" value="ECO:0007669"/>
    <property type="project" value="UniProtKB-KW"/>
</dbReference>
<dbReference type="Proteomes" id="UP000503399">
    <property type="component" value="Chromosome"/>
</dbReference>
<dbReference type="Pfam" id="PF00324">
    <property type="entry name" value="AA_permease"/>
    <property type="match status" value="1"/>
</dbReference>
<keyword evidence="11" id="KW-1185">Reference proteome</keyword>
<feature type="transmembrane region" description="Helical" evidence="8">
    <location>
        <begin position="464"/>
        <end position="489"/>
    </location>
</feature>
<dbReference type="InterPro" id="IPR004841">
    <property type="entry name" value="AA-permease/SLC12A_dom"/>
</dbReference>
<feature type="transmembrane region" description="Helical" evidence="8">
    <location>
        <begin position="225"/>
        <end position="246"/>
    </location>
</feature>
<feature type="compositionally biased region" description="Basic residues" evidence="7">
    <location>
        <begin position="70"/>
        <end position="79"/>
    </location>
</feature>
<feature type="transmembrane region" description="Helical" evidence="8">
    <location>
        <begin position="305"/>
        <end position="330"/>
    </location>
</feature>
<feature type="domain" description="Amino acid permease/ SLC12A" evidence="9">
    <location>
        <begin position="90"/>
        <end position="488"/>
    </location>
</feature>
<feature type="transmembrane region" description="Helical" evidence="8">
    <location>
        <begin position="82"/>
        <end position="108"/>
    </location>
</feature>
<keyword evidence="2" id="KW-0813">Transport</keyword>
<accession>A0A6F8ZF91</accession>
<dbReference type="PANTHER" id="PTHR43495">
    <property type="entry name" value="GABA PERMEASE"/>
    <property type="match status" value="1"/>
</dbReference>
<evidence type="ECO:0000256" key="4">
    <source>
        <dbReference type="ARBA" id="ARBA00022970"/>
    </source>
</evidence>
<dbReference type="Gene3D" id="1.20.1740.10">
    <property type="entry name" value="Amino acid/polyamine transporter I"/>
    <property type="match status" value="1"/>
</dbReference>
<dbReference type="GO" id="GO:0016020">
    <property type="term" value="C:membrane"/>
    <property type="evidence" value="ECO:0007669"/>
    <property type="project" value="UniProtKB-SubCell"/>
</dbReference>